<evidence type="ECO:0000259" key="3">
    <source>
        <dbReference type="PROSITE" id="PS51083"/>
    </source>
</evidence>
<dbReference type="Proteomes" id="UP000654075">
    <property type="component" value="Unassembled WGS sequence"/>
</dbReference>
<gene>
    <name evidence="4" type="ORF">PGLA1383_LOCUS52575</name>
</gene>
<comment type="caution">
    <text evidence="4">The sequence shown here is derived from an EMBL/GenBank/DDBJ whole genome shotgun (WGS) entry which is preliminary data.</text>
</comment>
<reference evidence="4" key="1">
    <citation type="submission" date="2021-02" db="EMBL/GenBank/DDBJ databases">
        <authorList>
            <person name="Dougan E. K."/>
            <person name="Rhodes N."/>
            <person name="Thang M."/>
            <person name="Chan C."/>
        </authorList>
    </citation>
    <scope>NUCLEOTIDE SEQUENCE</scope>
</reference>
<dbReference type="InterPro" id="IPR007529">
    <property type="entry name" value="Znf_HIT"/>
</dbReference>
<keyword evidence="1" id="KW-0479">Metal-binding</keyword>
<organism evidence="4 5">
    <name type="scientific">Polarella glacialis</name>
    <name type="common">Dinoflagellate</name>
    <dbReference type="NCBI Taxonomy" id="89957"/>
    <lineage>
        <taxon>Eukaryota</taxon>
        <taxon>Sar</taxon>
        <taxon>Alveolata</taxon>
        <taxon>Dinophyceae</taxon>
        <taxon>Suessiales</taxon>
        <taxon>Suessiaceae</taxon>
        <taxon>Polarella</taxon>
    </lineage>
</organism>
<evidence type="ECO:0000256" key="2">
    <source>
        <dbReference type="SAM" id="MobiDB-lite"/>
    </source>
</evidence>
<feature type="domain" description="HIT-type" evidence="3">
    <location>
        <begin position="4"/>
        <end position="37"/>
    </location>
</feature>
<dbReference type="OrthoDB" id="18412at2759"/>
<evidence type="ECO:0000313" key="5">
    <source>
        <dbReference type="Proteomes" id="UP000654075"/>
    </source>
</evidence>
<keyword evidence="1" id="KW-0862">Zinc</keyword>
<keyword evidence="1" id="KW-0863">Zinc-finger</keyword>
<proteinExistence type="predicted"/>
<dbReference type="AlphaFoldDB" id="A0A813HFQ5"/>
<dbReference type="Gene3D" id="3.30.60.190">
    <property type="match status" value="1"/>
</dbReference>
<evidence type="ECO:0000256" key="1">
    <source>
        <dbReference type="PROSITE-ProRule" id="PRU00453"/>
    </source>
</evidence>
<dbReference type="GO" id="GO:0008270">
    <property type="term" value="F:zinc ion binding"/>
    <property type="evidence" value="ECO:0007669"/>
    <property type="project" value="UniProtKB-UniRule"/>
</dbReference>
<name>A0A813HFQ5_POLGL</name>
<protein>
    <recommendedName>
        <fullName evidence="3">HIT-type domain-containing protein</fullName>
    </recommendedName>
</protein>
<dbReference type="EMBL" id="CAJNNV010031638">
    <property type="protein sequence ID" value="CAE8637186.1"/>
    <property type="molecule type" value="Genomic_DNA"/>
</dbReference>
<feature type="region of interest" description="Disordered" evidence="2">
    <location>
        <begin position="35"/>
        <end position="60"/>
    </location>
</feature>
<dbReference type="CDD" id="cd23024">
    <property type="entry name" value="zf-HIT_ZNHIT2-3"/>
    <property type="match status" value="1"/>
</dbReference>
<feature type="compositionally biased region" description="Basic and acidic residues" evidence="2">
    <location>
        <begin position="41"/>
        <end position="56"/>
    </location>
</feature>
<accession>A0A813HFQ5</accession>
<sequence length="134" mass="15396">MAKCFVCGVEQVKYRFPCCRERYCSLPCYRAHAAGQCPARPEPEPSHRAKRSRQDEGDNEDNLISEVRLCALRGHTAVRQALRSEAFQDALLALDAAHDRRQALEDLLERDKFFVKFFENAMEAIDFFPKGSKE</sequence>
<keyword evidence="5" id="KW-1185">Reference proteome</keyword>
<dbReference type="PROSITE" id="PS51083">
    <property type="entry name" value="ZF_HIT"/>
    <property type="match status" value="1"/>
</dbReference>
<dbReference type="SUPFAM" id="SSF144232">
    <property type="entry name" value="HIT/MYND zinc finger-like"/>
    <property type="match status" value="1"/>
</dbReference>
<evidence type="ECO:0000313" key="4">
    <source>
        <dbReference type="EMBL" id="CAE8637186.1"/>
    </source>
</evidence>
<dbReference type="OMA" id="ASARYRC"/>